<organism evidence="3">
    <name type="scientific">Arion vulgaris</name>
    <dbReference type="NCBI Taxonomy" id="1028688"/>
    <lineage>
        <taxon>Eukaryota</taxon>
        <taxon>Metazoa</taxon>
        <taxon>Spiralia</taxon>
        <taxon>Lophotrochozoa</taxon>
        <taxon>Mollusca</taxon>
        <taxon>Gastropoda</taxon>
        <taxon>Heterobranchia</taxon>
        <taxon>Euthyneura</taxon>
        <taxon>Panpulmonata</taxon>
        <taxon>Eupulmonata</taxon>
        <taxon>Stylommatophora</taxon>
        <taxon>Helicina</taxon>
        <taxon>Arionoidea</taxon>
        <taxon>Arionidae</taxon>
        <taxon>Arion</taxon>
    </lineage>
</organism>
<keyword evidence="1" id="KW-0663">Pyridoxal phosphate</keyword>
<dbReference type="Gene3D" id="3.90.1150.10">
    <property type="entry name" value="Aspartate Aminotransferase, domain 1"/>
    <property type="match status" value="1"/>
</dbReference>
<evidence type="ECO:0000259" key="2">
    <source>
        <dbReference type="Pfam" id="PF00266"/>
    </source>
</evidence>
<dbReference type="PANTHER" id="PTHR43092:SF4">
    <property type="entry name" value="AMINOTRANSFERASE CLASS V DOMAIN-CONTAINING PROTEIN"/>
    <property type="match status" value="1"/>
</dbReference>
<gene>
    <name evidence="3" type="primary">ORF159372</name>
</gene>
<reference evidence="3" key="1">
    <citation type="submission" date="2014-12" db="EMBL/GenBank/DDBJ databases">
        <title>Insight into the proteome of Arion vulgaris.</title>
        <authorList>
            <person name="Aradska J."/>
            <person name="Bulat T."/>
            <person name="Smidak R."/>
            <person name="Sarate P."/>
            <person name="Gangsoo J."/>
            <person name="Sialana F."/>
            <person name="Bilban M."/>
            <person name="Lubec G."/>
        </authorList>
    </citation>
    <scope>NUCLEOTIDE SEQUENCE</scope>
    <source>
        <tissue evidence="3">Skin</tissue>
    </source>
</reference>
<dbReference type="Gene3D" id="3.40.640.10">
    <property type="entry name" value="Type I PLP-dependent aspartate aminotransferase-like (Major domain)"/>
    <property type="match status" value="1"/>
</dbReference>
<proteinExistence type="predicted"/>
<dbReference type="InterPro" id="IPR015422">
    <property type="entry name" value="PyrdxlP-dep_Trfase_small"/>
</dbReference>
<dbReference type="InterPro" id="IPR000192">
    <property type="entry name" value="Aminotrans_V_dom"/>
</dbReference>
<sequence>MELYPSYKIHEHDLDTSGLADVKFGKEMKIKEFRLREDMAFFNHGSYGTVPRRMLDIQIKYLLEREEHPDLWFRLTAKHYLDKARHSVAEFVGADVENVFLVSNATTAINMVVKSYPFQSGQAILDTNTSYGSVMNLCADFTSRIRPDVQRVCLQLDFPIESEDYIIQKYKEILEQHPEIKLVILDHITSPTSILMPVKKLVDICHQHGAVVVIDGAHTIGHLPINVKELGADIYTSNLHKWAYAPRGSAFLWYDSKHAGWILPENTSWQMGLALDKQFFDQGTRDHISLICARHALQFYEAIGGMDKIVGYTSDLAKKAKEIFVKEVGLEDVLPESLEAPGLRSVRFPTLPKFPCSESNVWSLHKALFGNSNVFGIIYAISGAYYLRYSIQIYNDLDDVKAIAKVIKDFLDSNI</sequence>
<evidence type="ECO:0000313" key="3">
    <source>
        <dbReference type="EMBL" id="CEK87463.1"/>
    </source>
</evidence>
<feature type="domain" description="Aminotransferase class V" evidence="2">
    <location>
        <begin position="77"/>
        <end position="348"/>
    </location>
</feature>
<protein>
    <recommendedName>
        <fullName evidence="2">Aminotransferase class V domain-containing protein</fullName>
    </recommendedName>
</protein>
<dbReference type="PANTHER" id="PTHR43092">
    <property type="entry name" value="L-CYSTEINE DESULFHYDRASE"/>
    <property type="match status" value="1"/>
</dbReference>
<dbReference type="AlphaFoldDB" id="A0A0B7B390"/>
<name>A0A0B7B390_9EUPU</name>
<dbReference type="Pfam" id="PF00266">
    <property type="entry name" value="Aminotran_5"/>
    <property type="match status" value="1"/>
</dbReference>
<dbReference type="EMBL" id="HACG01040598">
    <property type="protein sequence ID" value="CEK87463.1"/>
    <property type="molecule type" value="Transcribed_RNA"/>
</dbReference>
<dbReference type="InterPro" id="IPR015421">
    <property type="entry name" value="PyrdxlP-dep_Trfase_major"/>
</dbReference>
<accession>A0A0B7B390</accession>
<dbReference type="InterPro" id="IPR015424">
    <property type="entry name" value="PyrdxlP-dep_Trfase"/>
</dbReference>
<evidence type="ECO:0000256" key="1">
    <source>
        <dbReference type="ARBA" id="ARBA00022898"/>
    </source>
</evidence>
<dbReference type="SUPFAM" id="SSF53383">
    <property type="entry name" value="PLP-dependent transferases"/>
    <property type="match status" value="1"/>
</dbReference>